<dbReference type="AlphaFoldDB" id="A0AAE0S1I1"/>
<feature type="region of interest" description="Disordered" evidence="1">
    <location>
        <begin position="1"/>
        <end position="36"/>
    </location>
</feature>
<evidence type="ECO:0000256" key="1">
    <source>
        <dbReference type="SAM" id="MobiDB-lite"/>
    </source>
</evidence>
<name>A0AAE0S1I1_9BIVA</name>
<evidence type="ECO:0000313" key="2">
    <source>
        <dbReference type="EMBL" id="KAK3583505.1"/>
    </source>
</evidence>
<feature type="non-terminal residue" evidence="2">
    <location>
        <position position="64"/>
    </location>
</feature>
<accession>A0AAE0S1I1</accession>
<dbReference type="Proteomes" id="UP001195483">
    <property type="component" value="Unassembled WGS sequence"/>
</dbReference>
<evidence type="ECO:0000313" key="3">
    <source>
        <dbReference type="Proteomes" id="UP001195483"/>
    </source>
</evidence>
<dbReference type="EMBL" id="JAEAOA010001522">
    <property type="protein sequence ID" value="KAK3583505.1"/>
    <property type="molecule type" value="Genomic_DNA"/>
</dbReference>
<organism evidence="2 3">
    <name type="scientific">Potamilus streckersoni</name>
    <dbReference type="NCBI Taxonomy" id="2493646"/>
    <lineage>
        <taxon>Eukaryota</taxon>
        <taxon>Metazoa</taxon>
        <taxon>Spiralia</taxon>
        <taxon>Lophotrochozoa</taxon>
        <taxon>Mollusca</taxon>
        <taxon>Bivalvia</taxon>
        <taxon>Autobranchia</taxon>
        <taxon>Heteroconchia</taxon>
        <taxon>Palaeoheterodonta</taxon>
        <taxon>Unionida</taxon>
        <taxon>Unionoidea</taxon>
        <taxon>Unionidae</taxon>
        <taxon>Ambleminae</taxon>
        <taxon>Lampsilini</taxon>
        <taxon>Potamilus</taxon>
    </lineage>
</organism>
<comment type="caution">
    <text evidence="2">The sequence shown here is derived from an EMBL/GenBank/DDBJ whole genome shotgun (WGS) entry which is preliminary data.</text>
</comment>
<reference evidence="2" key="1">
    <citation type="journal article" date="2021" name="Genome Biol. Evol.">
        <title>A High-Quality Reference Genome for a Parasitic Bivalve with Doubly Uniparental Inheritance (Bivalvia: Unionida).</title>
        <authorList>
            <person name="Smith C.H."/>
        </authorList>
    </citation>
    <scope>NUCLEOTIDE SEQUENCE</scope>
    <source>
        <strain evidence="2">CHS0354</strain>
    </source>
</reference>
<reference evidence="2" key="3">
    <citation type="submission" date="2023-05" db="EMBL/GenBank/DDBJ databases">
        <authorList>
            <person name="Smith C.H."/>
        </authorList>
    </citation>
    <scope>NUCLEOTIDE SEQUENCE</scope>
    <source>
        <strain evidence="2">CHS0354</strain>
        <tissue evidence="2">Mantle</tissue>
    </source>
</reference>
<sequence length="64" mass="7665">MERSVQTQRKLKSPRKVSKRKENRSYQKGRYQRTPQNCSGIHRLFNVFDLHDAGQTQFPTLMKK</sequence>
<protein>
    <submittedName>
        <fullName evidence="2">Uncharacterized protein</fullName>
    </submittedName>
</protein>
<gene>
    <name evidence="2" type="ORF">CHS0354_025638</name>
</gene>
<proteinExistence type="predicted"/>
<feature type="compositionally biased region" description="Basic residues" evidence="1">
    <location>
        <begin position="9"/>
        <end position="22"/>
    </location>
</feature>
<keyword evidence="3" id="KW-1185">Reference proteome</keyword>
<reference evidence="2" key="2">
    <citation type="journal article" date="2021" name="Genome Biol. Evol.">
        <title>Developing a high-quality reference genome for a parasitic bivalve with doubly uniparental inheritance (Bivalvia: Unionida).</title>
        <authorList>
            <person name="Smith C.H."/>
        </authorList>
    </citation>
    <scope>NUCLEOTIDE SEQUENCE</scope>
    <source>
        <strain evidence="2">CHS0354</strain>
        <tissue evidence="2">Mantle</tissue>
    </source>
</reference>